<evidence type="ECO:0000256" key="1">
    <source>
        <dbReference type="PROSITE-ProRule" id="PRU00339"/>
    </source>
</evidence>
<dbReference type="SUPFAM" id="SSF81901">
    <property type="entry name" value="HCP-like"/>
    <property type="match status" value="1"/>
</dbReference>
<protein>
    <submittedName>
        <fullName evidence="2">Tetratricopeptide repeat protein</fullName>
    </submittedName>
</protein>
<keyword evidence="3" id="KW-1185">Reference proteome</keyword>
<dbReference type="Gene3D" id="1.25.40.10">
    <property type="entry name" value="Tetratricopeptide repeat domain"/>
    <property type="match status" value="2"/>
</dbReference>
<proteinExistence type="predicted"/>
<dbReference type="Proteomes" id="UP001580928">
    <property type="component" value="Unassembled WGS sequence"/>
</dbReference>
<keyword evidence="1" id="KW-0802">TPR repeat</keyword>
<evidence type="ECO:0000313" key="3">
    <source>
        <dbReference type="Proteomes" id="UP001580928"/>
    </source>
</evidence>
<dbReference type="Pfam" id="PF13181">
    <property type="entry name" value="TPR_8"/>
    <property type="match status" value="1"/>
</dbReference>
<dbReference type="PROSITE" id="PS50005">
    <property type="entry name" value="TPR"/>
    <property type="match status" value="1"/>
</dbReference>
<organism evidence="2 3">
    <name type="scientific">Albibacterium profundi</name>
    <dbReference type="NCBI Taxonomy" id="3134906"/>
    <lineage>
        <taxon>Bacteria</taxon>
        <taxon>Pseudomonadati</taxon>
        <taxon>Bacteroidota</taxon>
        <taxon>Sphingobacteriia</taxon>
        <taxon>Sphingobacteriales</taxon>
        <taxon>Sphingobacteriaceae</taxon>
        <taxon>Albibacterium</taxon>
    </lineage>
</organism>
<dbReference type="SMART" id="SM00028">
    <property type="entry name" value="TPR"/>
    <property type="match status" value="5"/>
</dbReference>
<name>A0ABV5CA81_9SPHI</name>
<evidence type="ECO:0000313" key="2">
    <source>
        <dbReference type="EMBL" id="MFB5944454.1"/>
    </source>
</evidence>
<dbReference type="SUPFAM" id="SSF48452">
    <property type="entry name" value="TPR-like"/>
    <property type="match status" value="1"/>
</dbReference>
<dbReference type="Pfam" id="PF13432">
    <property type="entry name" value="TPR_16"/>
    <property type="match status" value="1"/>
</dbReference>
<dbReference type="InterPro" id="IPR011990">
    <property type="entry name" value="TPR-like_helical_dom_sf"/>
</dbReference>
<dbReference type="Pfam" id="PF13424">
    <property type="entry name" value="TPR_12"/>
    <property type="match status" value="1"/>
</dbReference>
<dbReference type="RefSeq" id="WP_375556033.1">
    <property type="nucleotide sequence ID" value="NZ_JBBVGT010000001.1"/>
</dbReference>
<dbReference type="EMBL" id="JBBVGT010000001">
    <property type="protein sequence ID" value="MFB5944454.1"/>
    <property type="molecule type" value="Genomic_DNA"/>
</dbReference>
<gene>
    <name evidence="2" type="ORF">WKR92_01270</name>
</gene>
<reference evidence="2 3" key="1">
    <citation type="submission" date="2024-04" db="EMBL/GenBank/DDBJ databases">
        <title>Albibacterium profundi sp. nov., isolated from sediment of the Challenger Deep of Mariana Trench.</title>
        <authorList>
            <person name="Wang Y."/>
        </authorList>
    </citation>
    <scope>NUCLEOTIDE SEQUENCE [LARGE SCALE GENOMIC DNA]</scope>
    <source>
        <strain evidence="2 3">RHL897</strain>
    </source>
</reference>
<dbReference type="PANTHER" id="PTHR12558">
    <property type="entry name" value="CELL DIVISION CYCLE 16,23,27"/>
    <property type="match status" value="1"/>
</dbReference>
<dbReference type="InterPro" id="IPR019734">
    <property type="entry name" value="TPR_rpt"/>
</dbReference>
<sequence length="398" mass="45071">MHLRIITLLTVILSAYELVSAQDSLNNDYLLNLYQAGDYARAAEYIKSTATDSMDISTLKSLGYAYRMGGNLAAAEETYYALYQQDTSSFTTIMNLASIYFNRGNIREASSLYQRAMLIDSTNIKVYQRLSEVAVKRNETLTAHGYLHKANSLDPTNASVAYNLSMLSISLQAYAFADSVVHTALDADPENINLLYAKAVTKDYLKDYPEALATCEQLMELGSDSLMIMSMMGAMYYYNKDYEDCIQTLTWLENQITDLKEGDKYYLAMSYLRTKEYEKGFTYLDAAIEQSISPNTARYYREKGEIQHLIGHHKSAVASYRRSLDFSSSAVAYYQLALINDYYLKSEDEALVYYRQFVKMQEVGPAQPDILEFVQSRIQDIVKPSAGRALTDSLAPPQ</sequence>
<dbReference type="PANTHER" id="PTHR12558:SF13">
    <property type="entry name" value="CELL DIVISION CYCLE PROTEIN 27 HOMOLOG"/>
    <property type="match status" value="1"/>
</dbReference>
<feature type="repeat" description="TPR" evidence="1">
    <location>
        <begin position="90"/>
        <end position="123"/>
    </location>
</feature>
<accession>A0ABV5CA81</accession>
<comment type="caution">
    <text evidence="2">The sequence shown here is derived from an EMBL/GenBank/DDBJ whole genome shotgun (WGS) entry which is preliminary data.</text>
</comment>